<reference evidence="1 2" key="1">
    <citation type="journal article" date="2019" name="Environ. Microbiol.">
        <title>Species interactions and distinct microbial communities in high Arctic permafrost affected cryosols are associated with the CH4 and CO2 gas fluxes.</title>
        <authorList>
            <person name="Altshuler I."/>
            <person name="Hamel J."/>
            <person name="Turney S."/>
            <person name="Magnuson E."/>
            <person name="Levesque R."/>
            <person name="Greer C."/>
            <person name="Whyte L.G."/>
        </authorList>
    </citation>
    <scope>NUCLEOTIDE SEQUENCE [LARGE SCALE GENOMIC DNA]</scope>
    <source>
        <strain evidence="1 2">S9.2P</strain>
    </source>
</reference>
<dbReference type="RefSeq" id="WP_140464294.1">
    <property type="nucleotide sequence ID" value="NZ_RCYZ01000001.1"/>
</dbReference>
<name>A0A502HCF4_9BACT</name>
<protein>
    <submittedName>
        <fullName evidence="1">Uncharacterized protein</fullName>
    </submittedName>
</protein>
<gene>
    <name evidence="1" type="ORF">EAH73_00180</name>
</gene>
<organism evidence="1 2">
    <name type="scientific">Hymenobacter nivis</name>
    <dbReference type="NCBI Taxonomy" id="1850093"/>
    <lineage>
        <taxon>Bacteria</taxon>
        <taxon>Pseudomonadati</taxon>
        <taxon>Bacteroidota</taxon>
        <taxon>Cytophagia</taxon>
        <taxon>Cytophagales</taxon>
        <taxon>Hymenobacteraceae</taxon>
        <taxon>Hymenobacter</taxon>
    </lineage>
</organism>
<accession>A0A502HCF4</accession>
<evidence type="ECO:0000313" key="1">
    <source>
        <dbReference type="EMBL" id="TPG71714.1"/>
    </source>
</evidence>
<dbReference type="EMBL" id="RCYZ01000001">
    <property type="protein sequence ID" value="TPG71714.1"/>
    <property type="molecule type" value="Genomic_DNA"/>
</dbReference>
<sequence>MDSPTPTAAFDKARTGLWTSLQKHLATVYAAEAAYRQAVAFAPDVPFAAADATDDQLDAYHKQRSALRDLFADETTQLDQLTKAIRTKGYAADEKKQLYVLLLGYVDIAASVFALLDSHAPSALAPDEELAETKARFDRVKNFARLNVKGVAGLLTSL</sequence>
<keyword evidence="2" id="KW-1185">Reference proteome</keyword>
<dbReference type="AlphaFoldDB" id="A0A502HCF4"/>
<dbReference type="Proteomes" id="UP000317646">
    <property type="component" value="Unassembled WGS sequence"/>
</dbReference>
<dbReference type="OrthoDB" id="879566at2"/>
<proteinExistence type="predicted"/>
<comment type="caution">
    <text evidence="1">The sequence shown here is derived from an EMBL/GenBank/DDBJ whole genome shotgun (WGS) entry which is preliminary data.</text>
</comment>
<evidence type="ECO:0000313" key="2">
    <source>
        <dbReference type="Proteomes" id="UP000317646"/>
    </source>
</evidence>